<protein>
    <recommendedName>
        <fullName evidence="1">Transposable element P transposase-like RNase H domain-containing protein</fullName>
    </recommendedName>
</protein>
<sequence length="88" mass="9821">MDGMSIRQQAEFDGKEVHGPINLGFNESDDDSLPSAKEAFVLLLVCMKSHWKLTIGYFLSNGLSSCQKQTLMQHCLSLLYPNKVNVVC</sequence>
<proteinExistence type="predicted"/>
<keyword evidence="3" id="KW-1185">Reference proteome</keyword>
<comment type="caution">
    <text evidence="2">The sequence shown here is derived from an EMBL/GenBank/DDBJ whole genome shotgun (WGS) entry which is preliminary data.</text>
</comment>
<evidence type="ECO:0000313" key="2">
    <source>
        <dbReference type="EMBL" id="GBM66326.1"/>
    </source>
</evidence>
<organism evidence="2 3">
    <name type="scientific">Araneus ventricosus</name>
    <name type="common">Orbweaver spider</name>
    <name type="synonym">Epeira ventricosa</name>
    <dbReference type="NCBI Taxonomy" id="182803"/>
    <lineage>
        <taxon>Eukaryota</taxon>
        <taxon>Metazoa</taxon>
        <taxon>Ecdysozoa</taxon>
        <taxon>Arthropoda</taxon>
        <taxon>Chelicerata</taxon>
        <taxon>Arachnida</taxon>
        <taxon>Araneae</taxon>
        <taxon>Araneomorphae</taxon>
        <taxon>Entelegynae</taxon>
        <taxon>Araneoidea</taxon>
        <taxon>Araneidae</taxon>
        <taxon>Araneus</taxon>
    </lineage>
</organism>
<dbReference type="InterPro" id="IPR048365">
    <property type="entry name" value="TNP-like_RNaseH_N"/>
</dbReference>
<dbReference type="Pfam" id="PF21787">
    <property type="entry name" value="TNP-like_RNaseH_N"/>
    <property type="match status" value="1"/>
</dbReference>
<evidence type="ECO:0000259" key="1">
    <source>
        <dbReference type="Pfam" id="PF21787"/>
    </source>
</evidence>
<dbReference type="Proteomes" id="UP000499080">
    <property type="component" value="Unassembled WGS sequence"/>
</dbReference>
<dbReference type="OrthoDB" id="6489732at2759"/>
<feature type="domain" description="Transposable element P transposase-like RNase H" evidence="1">
    <location>
        <begin position="1"/>
        <end position="88"/>
    </location>
</feature>
<accession>A0A4Y2HLT3</accession>
<dbReference type="AlphaFoldDB" id="A0A4Y2HLT3"/>
<name>A0A4Y2HLT3_ARAVE</name>
<gene>
    <name evidence="2" type="ORF">AVEN_229189_1</name>
</gene>
<dbReference type="EMBL" id="BGPR01002019">
    <property type="protein sequence ID" value="GBM66326.1"/>
    <property type="molecule type" value="Genomic_DNA"/>
</dbReference>
<evidence type="ECO:0000313" key="3">
    <source>
        <dbReference type="Proteomes" id="UP000499080"/>
    </source>
</evidence>
<reference evidence="2 3" key="1">
    <citation type="journal article" date="2019" name="Sci. Rep.">
        <title>Orb-weaving spider Araneus ventricosus genome elucidates the spidroin gene catalogue.</title>
        <authorList>
            <person name="Kono N."/>
            <person name="Nakamura H."/>
            <person name="Ohtoshi R."/>
            <person name="Moran D.A.P."/>
            <person name="Shinohara A."/>
            <person name="Yoshida Y."/>
            <person name="Fujiwara M."/>
            <person name="Mori M."/>
            <person name="Tomita M."/>
            <person name="Arakawa K."/>
        </authorList>
    </citation>
    <scope>NUCLEOTIDE SEQUENCE [LARGE SCALE GENOMIC DNA]</scope>
</reference>